<gene>
    <name evidence="3" type="ORF">BS639_05090</name>
    <name evidence="2" type="ORF">ITX54_00545</name>
</gene>
<feature type="region of interest" description="Disordered" evidence="1">
    <location>
        <begin position="34"/>
        <end position="63"/>
    </location>
</feature>
<dbReference type="InterPro" id="IPR032303">
    <property type="entry name" value="YaiA"/>
</dbReference>
<dbReference type="EMBL" id="MRWD01000008">
    <property type="protein sequence ID" value="ORJ22413.1"/>
    <property type="molecule type" value="Genomic_DNA"/>
</dbReference>
<sequence>MPSKPPYPRKAEIITVEKGLPGQTETWYQLRADHPKPDTLISEHKTQQEAKDSKRRYEDENGD</sequence>
<evidence type="ECO:0000313" key="2">
    <source>
        <dbReference type="EMBL" id="MBF6635158.1"/>
    </source>
</evidence>
<evidence type="ECO:0000313" key="3">
    <source>
        <dbReference type="EMBL" id="ORJ22413.1"/>
    </source>
</evidence>
<comment type="caution">
    <text evidence="2">The sequence shown here is derived from an EMBL/GenBank/DDBJ whole genome shotgun (WGS) entry which is preliminary data.</text>
</comment>
<reference evidence="3" key="1">
    <citation type="submission" date="2016-12" db="EMBL/GenBank/DDBJ databases">
        <authorList>
            <person name="Le Fleche-Mateos A."/>
        </authorList>
    </citation>
    <scope>NUCLEOTIDE SEQUENCE</scope>
    <source>
        <strain evidence="3">213</strain>
    </source>
</reference>
<evidence type="ECO:0008006" key="6">
    <source>
        <dbReference type="Google" id="ProtNLM"/>
    </source>
</evidence>
<proteinExistence type="predicted"/>
<dbReference type="Proteomes" id="UP000192722">
    <property type="component" value="Unassembled WGS sequence"/>
</dbReference>
<evidence type="ECO:0000256" key="1">
    <source>
        <dbReference type="SAM" id="MobiDB-lite"/>
    </source>
</evidence>
<dbReference type="Pfam" id="PF16362">
    <property type="entry name" value="YaiA"/>
    <property type="match status" value="1"/>
</dbReference>
<dbReference type="RefSeq" id="WP_055776632.1">
    <property type="nucleotide sequence ID" value="NZ_CBCSCF010000002.1"/>
</dbReference>
<accession>A0AA41BV17</accession>
<dbReference type="InterPro" id="IPR038462">
    <property type="entry name" value="YaiA-like_sf"/>
</dbReference>
<evidence type="ECO:0000313" key="4">
    <source>
        <dbReference type="Proteomes" id="UP000192722"/>
    </source>
</evidence>
<protein>
    <recommendedName>
        <fullName evidence="6">Protein YaiA</fullName>
    </recommendedName>
</protein>
<dbReference type="EMBL" id="JADMKS010000001">
    <property type="protein sequence ID" value="MBF6635158.1"/>
    <property type="molecule type" value="Genomic_DNA"/>
</dbReference>
<dbReference type="Gene3D" id="3.30.730.30">
    <property type="entry name" value="YaiA protein"/>
    <property type="match status" value="1"/>
</dbReference>
<reference evidence="2" key="4">
    <citation type="submission" date="2022-09" db="EMBL/GenBank/DDBJ databases">
        <title>Rouxiella aceris sp. nov., isolated from tree sap and emended description of the genus Rhouxiella.</title>
        <authorList>
            <person name="Kim I.S."/>
        </authorList>
    </citation>
    <scope>NUCLEOTIDE SEQUENCE</scope>
    <source>
        <strain evidence="2">SAP-2</strain>
    </source>
</reference>
<reference evidence="3 4" key="2">
    <citation type="journal article" date="2017" name="Int. J. Syst. Evol. Microbiol.">
        <title>Rouxiella badensis sp. nov. and Rouxiella silvae sp. nov. isolated from peat bog soil in Germany and emendation of the genus description.</title>
        <authorList>
            <person name="Le Fleche-Mateos A."/>
            <person name="Kugler J.H."/>
            <person name="Hansen S.H."/>
            <person name="Syldatk C."/>
            <person name="Hausmann R."/>
            <person name="Lomprez F."/>
            <person name="Vandenbogaert M."/>
            <person name="Manuguerra J.C."/>
            <person name="Grimont P.A."/>
        </authorList>
    </citation>
    <scope>NUCLEOTIDE SEQUENCE [LARGE SCALE GENOMIC DNA]</scope>
    <source>
        <strain evidence="3 4">213</strain>
    </source>
</reference>
<name>A0AA41BV17_9GAMM</name>
<keyword evidence="4" id="KW-1185">Reference proteome</keyword>
<dbReference type="AlphaFoldDB" id="A0AA41BV17"/>
<organism evidence="2 5">
    <name type="scientific">Rouxiella silvae</name>
    <dbReference type="NCBI Taxonomy" id="1646373"/>
    <lineage>
        <taxon>Bacteria</taxon>
        <taxon>Pseudomonadati</taxon>
        <taxon>Pseudomonadota</taxon>
        <taxon>Gammaproteobacteria</taxon>
        <taxon>Enterobacterales</taxon>
        <taxon>Yersiniaceae</taxon>
        <taxon>Rouxiella</taxon>
    </lineage>
</organism>
<reference evidence="2" key="3">
    <citation type="submission" date="2020-11" db="EMBL/GenBank/DDBJ databases">
        <authorList>
            <person name="Lee S.D."/>
        </authorList>
    </citation>
    <scope>NUCLEOTIDE SEQUENCE</scope>
    <source>
        <strain evidence="2">SAP-2</strain>
    </source>
</reference>
<evidence type="ECO:0000313" key="5">
    <source>
        <dbReference type="Proteomes" id="UP000705283"/>
    </source>
</evidence>
<dbReference type="Proteomes" id="UP000705283">
    <property type="component" value="Unassembled WGS sequence"/>
</dbReference>
<dbReference type="NCBIfam" id="NF007698">
    <property type="entry name" value="PRK10380.1"/>
    <property type="match status" value="1"/>
</dbReference>